<reference evidence="2 3" key="1">
    <citation type="submission" date="2019-12" db="EMBL/GenBank/DDBJ databases">
        <title>Sporaefaciens musculi gen. nov., sp. nov., a novel bacterium isolated from the caecum of an obese mouse.</title>
        <authorList>
            <person name="Rasmussen T.S."/>
            <person name="Streidl T."/>
            <person name="Hitch T.C.A."/>
            <person name="Wortmann E."/>
            <person name="Deptula P."/>
            <person name="Hansen M."/>
            <person name="Nielsen D.S."/>
            <person name="Clavel T."/>
            <person name="Vogensen F.K."/>
        </authorList>
    </citation>
    <scope>NUCLEOTIDE SEQUENCE [LARGE SCALE GENOMIC DNA]</scope>
    <source>
        <strain evidence="2 3">WCA-9-b2</strain>
    </source>
</reference>
<evidence type="ECO:0000313" key="3">
    <source>
        <dbReference type="Proteomes" id="UP000460412"/>
    </source>
</evidence>
<dbReference type="InterPro" id="IPR000415">
    <property type="entry name" value="Nitroreductase-like"/>
</dbReference>
<dbReference type="InterPro" id="IPR019224">
    <property type="entry name" value="DUF2148"/>
</dbReference>
<dbReference type="GO" id="GO:0016491">
    <property type="term" value="F:oxidoreductase activity"/>
    <property type="evidence" value="ECO:0007669"/>
    <property type="project" value="InterPro"/>
</dbReference>
<dbReference type="PANTHER" id="PTHR40101:SF1">
    <property type="entry name" value="4FE-4S DOMAIN-CONTAINING PROTEIN"/>
    <property type="match status" value="1"/>
</dbReference>
<feature type="domain" description="DUF2148" evidence="1">
    <location>
        <begin position="109"/>
        <end position="176"/>
    </location>
</feature>
<keyword evidence="3" id="KW-1185">Reference proteome</keyword>
<dbReference type="RefSeq" id="WP_159750195.1">
    <property type="nucleotide sequence ID" value="NZ_CASSPE010000005.1"/>
</dbReference>
<name>A0A7X3MEB3_9FIRM</name>
<organism evidence="2 3">
    <name type="scientific">Sporofaciens musculi</name>
    <dbReference type="NCBI Taxonomy" id="2681861"/>
    <lineage>
        <taxon>Bacteria</taxon>
        <taxon>Bacillati</taxon>
        <taxon>Bacillota</taxon>
        <taxon>Clostridia</taxon>
        <taxon>Lachnospirales</taxon>
        <taxon>Lachnospiraceae</taxon>
        <taxon>Sporofaciens</taxon>
    </lineage>
</organism>
<protein>
    <submittedName>
        <fullName evidence="2">Ferredoxin</fullName>
    </submittedName>
</protein>
<sequence>MLIQEKQAEKDAVIQTAKAMCQAARTAPKAKGMDYVHTAILTGEEKDKLADEMDRLADVFHYQFFHRDADNLRTAQAVVLIGQENAVHGLNEGCQFCGFQNCKACLEAGANCAYTAMDLGIAIGSAVSVATDARVDNRVMFSVGRAAMEMKLLGDRVCQMVGIPLSVSGKSPFFDR</sequence>
<dbReference type="Gene3D" id="3.40.109.10">
    <property type="entry name" value="NADH Oxidase"/>
    <property type="match status" value="1"/>
</dbReference>
<dbReference type="Pfam" id="PF09918">
    <property type="entry name" value="DUF2148"/>
    <property type="match status" value="1"/>
</dbReference>
<evidence type="ECO:0000313" key="2">
    <source>
        <dbReference type="EMBL" id="MXP74865.1"/>
    </source>
</evidence>
<gene>
    <name evidence="2" type="ORF">GN277_05550</name>
</gene>
<accession>A0A7X3MEB3</accession>
<comment type="caution">
    <text evidence="2">The sequence shown here is derived from an EMBL/GenBank/DDBJ whole genome shotgun (WGS) entry which is preliminary data.</text>
</comment>
<dbReference type="EMBL" id="WUQX01000001">
    <property type="protein sequence ID" value="MXP74865.1"/>
    <property type="molecule type" value="Genomic_DNA"/>
</dbReference>
<dbReference type="PANTHER" id="PTHR40101">
    <property type="entry name" value="CONSERVED PROTEIN"/>
    <property type="match status" value="1"/>
</dbReference>
<proteinExistence type="predicted"/>
<dbReference type="AlphaFoldDB" id="A0A7X3MEB3"/>
<dbReference type="Proteomes" id="UP000460412">
    <property type="component" value="Unassembled WGS sequence"/>
</dbReference>
<evidence type="ECO:0000259" key="1">
    <source>
        <dbReference type="Pfam" id="PF09918"/>
    </source>
</evidence>